<evidence type="ECO:0000313" key="3">
    <source>
        <dbReference type="EMBL" id="QEN01306.1"/>
    </source>
</evidence>
<dbReference type="Proteomes" id="UP000323522">
    <property type="component" value="Chromosome"/>
</dbReference>
<keyword evidence="1" id="KW-0732">Signal</keyword>
<evidence type="ECO:0000313" key="4">
    <source>
        <dbReference type="Proteomes" id="UP000323522"/>
    </source>
</evidence>
<dbReference type="Proteomes" id="UP001549111">
    <property type="component" value="Unassembled WGS sequence"/>
</dbReference>
<organism evidence="3 4">
    <name type="scientific">Sphaerotilus sulfidivorans</name>
    <dbReference type="NCBI Taxonomy" id="639200"/>
    <lineage>
        <taxon>Bacteria</taxon>
        <taxon>Pseudomonadati</taxon>
        <taxon>Pseudomonadota</taxon>
        <taxon>Betaproteobacteria</taxon>
        <taxon>Burkholderiales</taxon>
        <taxon>Sphaerotilaceae</taxon>
        <taxon>Sphaerotilus</taxon>
    </lineage>
</organism>
<protein>
    <submittedName>
        <fullName evidence="2">FtsP/CotA-like multicopper oxidase with cupredoxin domain</fullName>
    </submittedName>
</protein>
<keyword evidence="5" id="KW-1185">Reference proteome</keyword>
<dbReference type="AlphaFoldDB" id="A0A5C1Q3I1"/>
<dbReference type="KEGG" id="snn:EWH46_11300"/>
<feature type="chain" id="PRO_5044618835" evidence="1">
    <location>
        <begin position="22"/>
        <end position="162"/>
    </location>
</feature>
<evidence type="ECO:0000313" key="5">
    <source>
        <dbReference type="Proteomes" id="UP001549111"/>
    </source>
</evidence>
<reference evidence="3 4" key="1">
    <citation type="submission" date="2019-02" db="EMBL/GenBank/DDBJ databases">
        <title>Complete Genome Sequence and Methylome Analysis of Sphaerotilus natans subsp. sulfidivorans D-507.</title>
        <authorList>
            <person name="Fomenkov A."/>
            <person name="Gridneva E."/>
            <person name="Smolyakov D."/>
            <person name="Dubinina G."/>
            <person name="Vincze T."/>
            <person name="Grabovich M."/>
            <person name="Roberts R.J."/>
        </authorList>
    </citation>
    <scope>NUCLEOTIDE SEQUENCE [LARGE SCALE GENOMIC DNA]</scope>
    <source>
        <strain evidence="3 4">D-507</strain>
    </source>
</reference>
<dbReference type="OrthoDB" id="8926484at2"/>
<feature type="signal peptide" evidence="1">
    <location>
        <begin position="1"/>
        <end position="21"/>
    </location>
</feature>
<dbReference type="EMBL" id="JBEPLS010000001">
    <property type="protein sequence ID" value="MET3602296.1"/>
    <property type="molecule type" value="Genomic_DNA"/>
</dbReference>
<evidence type="ECO:0000313" key="2">
    <source>
        <dbReference type="EMBL" id="MET3602296.1"/>
    </source>
</evidence>
<gene>
    <name evidence="2" type="ORF">ABIC99_000072</name>
    <name evidence="3" type="ORF">EWH46_11300</name>
</gene>
<accession>A0A5C1Q3I1</accession>
<sequence>MTLFSGPVLSILMLVAGAAVAVPPGDVPHAAEVGADAGVKDWQGTPYQSGGDGAESRMVLDRRLRQFNLRILLSEGRRSSYVAGAELSIVDARGQERLRLADAGPYVDVRLPAGRYTVQARSGGHSRQAVVQIGTAALARLHLHWPGSQDEAAPAAGPGVLP</sequence>
<proteinExistence type="predicted"/>
<dbReference type="RefSeq" id="WP_149504003.1">
    <property type="nucleotide sequence ID" value="NZ_CP035708.1"/>
</dbReference>
<name>A0A5C1Q3I1_9BURK</name>
<evidence type="ECO:0000256" key="1">
    <source>
        <dbReference type="SAM" id="SignalP"/>
    </source>
</evidence>
<reference evidence="2 5" key="2">
    <citation type="submission" date="2024-06" db="EMBL/GenBank/DDBJ databases">
        <title>Genomic Encyclopedia of Type Strains, Phase IV (KMG-IV): sequencing the most valuable type-strain genomes for metagenomic binning, comparative biology and taxonomic classification.</title>
        <authorList>
            <person name="Goeker M."/>
        </authorList>
    </citation>
    <scope>NUCLEOTIDE SEQUENCE [LARGE SCALE GENOMIC DNA]</scope>
    <source>
        <strain evidence="2 5">D-501</strain>
    </source>
</reference>
<dbReference type="EMBL" id="CP035708">
    <property type="protein sequence ID" value="QEN01306.1"/>
    <property type="molecule type" value="Genomic_DNA"/>
</dbReference>